<reference evidence="2 3" key="1">
    <citation type="submission" date="2023-11" db="EMBL/GenBank/DDBJ databases">
        <authorList>
            <person name="Cook R."/>
            <person name="Crisci M."/>
            <person name="Pye H."/>
            <person name="Adriaenssens E."/>
            <person name="Santini J."/>
        </authorList>
    </citation>
    <scope>NUCLEOTIDE SEQUENCE [LARGE SCALE GENOMIC DNA]</scope>
    <source>
        <strain evidence="2">Lak_Megaphage_RVC_AP3_GC26</strain>
    </source>
</reference>
<evidence type="ECO:0000256" key="1">
    <source>
        <dbReference type="SAM" id="Phobius"/>
    </source>
</evidence>
<keyword evidence="1" id="KW-1133">Transmembrane helix</keyword>
<keyword evidence="3" id="KW-1185">Reference proteome</keyword>
<evidence type="ECO:0000313" key="3">
    <source>
        <dbReference type="Proteomes" id="UP001348805"/>
    </source>
</evidence>
<evidence type="ECO:0000313" key="2">
    <source>
        <dbReference type="EMBL" id="WQJ51657.1"/>
    </source>
</evidence>
<sequence>MSFLTYFLIAYCIISTISICVFAYELKHARNIDPNAYFLRGDISKDAFNNKTK</sequence>
<accession>A0ABZ0Z121</accession>
<organism evidence="2 3">
    <name type="scientific">phage Lak_Megaphage_RVC_AP3_GC26</name>
    <dbReference type="NCBI Taxonomy" id="3109225"/>
    <lineage>
        <taxon>Viruses</taxon>
        <taxon>Duplodnaviria</taxon>
        <taxon>Heunggongvirae</taxon>
        <taxon>Uroviricota</taxon>
        <taxon>Caudoviricetes</taxon>
        <taxon>Caudoviricetes code 15 clade</taxon>
    </lineage>
</organism>
<keyword evidence="1" id="KW-0812">Transmembrane</keyword>
<dbReference type="EMBL" id="OR769219">
    <property type="protein sequence ID" value="WQJ51657.1"/>
    <property type="molecule type" value="Genomic_DNA"/>
</dbReference>
<proteinExistence type="predicted"/>
<protein>
    <submittedName>
        <fullName evidence="2">Uncharacterized protein</fullName>
    </submittedName>
</protein>
<dbReference type="Proteomes" id="UP001348805">
    <property type="component" value="Segment"/>
</dbReference>
<feature type="transmembrane region" description="Helical" evidence="1">
    <location>
        <begin position="6"/>
        <end position="24"/>
    </location>
</feature>
<name>A0ABZ0Z121_9CAUD</name>
<keyword evidence="1" id="KW-0472">Membrane</keyword>